<evidence type="ECO:0000256" key="1">
    <source>
        <dbReference type="SAM" id="MobiDB-lite"/>
    </source>
</evidence>
<accession>A0A1C9ZPY2</accession>
<dbReference type="EMBL" id="LC088671">
    <property type="protein sequence ID" value="BAV58359.1"/>
    <property type="molecule type" value="mRNA"/>
</dbReference>
<feature type="region of interest" description="Disordered" evidence="1">
    <location>
        <begin position="16"/>
        <end position="51"/>
    </location>
</feature>
<evidence type="ECO:0000313" key="2">
    <source>
        <dbReference type="EMBL" id="BAV58359.1"/>
    </source>
</evidence>
<reference evidence="2" key="1">
    <citation type="submission" date="2015-10" db="EMBL/GenBank/DDBJ databases">
        <title>Evolution of the mating-type locus in an isomorphic haploid-diploid life cycle and isogamy.</title>
        <authorList>
            <person name="Yamazaki T."/>
            <person name="Suzuki R."/>
            <person name="Ichihara K."/>
            <person name="Toyoda A."/>
            <person name="Kuwano K."/>
            <person name="Kawano S."/>
        </authorList>
    </citation>
    <scope>NUCLEOTIDE SEQUENCE</scope>
    <source>
        <strain evidence="2">MGEC-1</strain>
    </source>
</reference>
<protein>
    <submittedName>
        <fullName evidence="2">Putative H/ACA ribonucleoprotein complex subunit 3</fullName>
    </submittedName>
</protein>
<gene>
    <name evidence="2" type="primary">06616f</name>
</gene>
<feature type="compositionally biased region" description="Low complexity" evidence="1">
    <location>
        <begin position="26"/>
        <end position="36"/>
    </location>
</feature>
<proteinExistence type="evidence at transcript level"/>
<organism evidence="2">
    <name type="scientific">Ulva partita</name>
    <dbReference type="NCBI Taxonomy" id="1605170"/>
    <lineage>
        <taxon>Eukaryota</taxon>
        <taxon>Viridiplantae</taxon>
        <taxon>Chlorophyta</taxon>
        <taxon>core chlorophytes</taxon>
        <taxon>Ulvophyceae</taxon>
        <taxon>OUU clade</taxon>
        <taxon>Ulvales</taxon>
        <taxon>Ulvaceae</taxon>
        <taxon>Ulva</taxon>
    </lineage>
</organism>
<name>A0A1C9ZPY2_9CHLO</name>
<dbReference type="AlphaFoldDB" id="A0A1C9ZPY2"/>
<keyword evidence="2" id="KW-0687">Ribonucleoprotein</keyword>
<dbReference type="GO" id="GO:1990904">
    <property type="term" value="C:ribonucleoprotein complex"/>
    <property type="evidence" value="ECO:0007669"/>
    <property type="project" value="UniProtKB-KW"/>
</dbReference>
<sequence>MSCHLRIPEWSCRDLSRPLRSPHPLPSSSTLCSPKPKASGSFLGSISGSRNIDPTCILCTTSTPKASACTH</sequence>
<feature type="compositionally biased region" description="Polar residues" evidence="1">
    <location>
        <begin position="42"/>
        <end position="51"/>
    </location>
</feature>